<feature type="region of interest" description="Disordered" evidence="1">
    <location>
        <begin position="43"/>
        <end position="69"/>
    </location>
</feature>
<keyword evidence="3" id="KW-1185">Reference proteome</keyword>
<organism evidence="2 3">
    <name type="scientific">Cudoniella acicularis</name>
    <dbReference type="NCBI Taxonomy" id="354080"/>
    <lineage>
        <taxon>Eukaryota</taxon>
        <taxon>Fungi</taxon>
        <taxon>Dikarya</taxon>
        <taxon>Ascomycota</taxon>
        <taxon>Pezizomycotina</taxon>
        <taxon>Leotiomycetes</taxon>
        <taxon>Helotiales</taxon>
        <taxon>Tricladiaceae</taxon>
        <taxon>Cudoniella</taxon>
    </lineage>
</organism>
<feature type="compositionally biased region" description="Acidic residues" evidence="1">
    <location>
        <begin position="43"/>
        <end position="55"/>
    </location>
</feature>
<accession>A0A8H4RMU5</accession>
<proteinExistence type="predicted"/>
<gene>
    <name evidence="2" type="ORF">G7Y89_g5228</name>
</gene>
<reference evidence="2 3" key="1">
    <citation type="submission" date="2020-03" db="EMBL/GenBank/DDBJ databases">
        <title>Draft Genome Sequence of Cudoniella acicularis.</title>
        <authorList>
            <person name="Buettner E."/>
            <person name="Kellner H."/>
        </authorList>
    </citation>
    <scope>NUCLEOTIDE SEQUENCE [LARGE SCALE GENOMIC DNA]</scope>
    <source>
        <strain evidence="2 3">DSM 108380</strain>
    </source>
</reference>
<protein>
    <submittedName>
        <fullName evidence="2">Uncharacterized protein</fullName>
    </submittedName>
</protein>
<evidence type="ECO:0000313" key="3">
    <source>
        <dbReference type="Proteomes" id="UP000566819"/>
    </source>
</evidence>
<name>A0A8H4RMU5_9HELO</name>
<dbReference type="AlphaFoldDB" id="A0A8H4RMU5"/>
<dbReference type="EMBL" id="JAAMPI010000308">
    <property type="protein sequence ID" value="KAF4632884.1"/>
    <property type="molecule type" value="Genomic_DNA"/>
</dbReference>
<sequence>MTLPLHHKAFNRWDKVKLFLGAVLVVMSCDALLLDGVGGSTDIDESETVETESDSPDSSVAVRGESPSDGARCKAAAAAAAASDGARDPIKIRSESIDSKLKDTLLVCGDWGGNRGRFVVVETVASDCMLRCSSSDGRGSILATYDDFTAPTK</sequence>
<evidence type="ECO:0000256" key="1">
    <source>
        <dbReference type="SAM" id="MobiDB-lite"/>
    </source>
</evidence>
<evidence type="ECO:0000313" key="2">
    <source>
        <dbReference type="EMBL" id="KAF4632884.1"/>
    </source>
</evidence>
<dbReference type="Proteomes" id="UP000566819">
    <property type="component" value="Unassembled WGS sequence"/>
</dbReference>
<comment type="caution">
    <text evidence="2">The sequence shown here is derived from an EMBL/GenBank/DDBJ whole genome shotgun (WGS) entry which is preliminary data.</text>
</comment>